<evidence type="ECO:0000313" key="2">
    <source>
        <dbReference type="EMBL" id="CAK7233485.1"/>
    </source>
</evidence>
<name>A0ABP0CN46_9PEZI</name>
<proteinExistence type="predicted"/>
<accession>A0ABP0CN46</accession>
<protein>
    <submittedName>
        <fullName evidence="2">Uncharacterized protein</fullName>
    </submittedName>
</protein>
<feature type="non-terminal residue" evidence="2">
    <location>
        <position position="66"/>
    </location>
</feature>
<dbReference type="EMBL" id="CAWUHB010000074">
    <property type="protein sequence ID" value="CAK7233485.1"/>
    <property type="molecule type" value="Genomic_DNA"/>
</dbReference>
<sequence length="66" mass="7466">MGYDFDEDLSEIEDGKGRRSDDADQSKNEGCMCGGSEDSERDCYIEDVDMDEDDESERSYDGFDAD</sequence>
<feature type="compositionally biased region" description="Acidic residues" evidence="1">
    <location>
        <begin position="37"/>
        <end position="56"/>
    </location>
</feature>
<feature type="region of interest" description="Disordered" evidence="1">
    <location>
        <begin position="1"/>
        <end position="66"/>
    </location>
</feature>
<organism evidence="2 3">
    <name type="scientific">Sporothrix curviconia</name>
    <dbReference type="NCBI Taxonomy" id="1260050"/>
    <lineage>
        <taxon>Eukaryota</taxon>
        <taxon>Fungi</taxon>
        <taxon>Dikarya</taxon>
        <taxon>Ascomycota</taxon>
        <taxon>Pezizomycotina</taxon>
        <taxon>Sordariomycetes</taxon>
        <taxon>Sordariomycetidae</taxon>
        <taxon>Ophiostomatales</taxon>
        <taxon>Ophiostomataceae</taxon>
        <taxon>Sporothrix</taxon>
    </lineage>
</organism>
<dbReference type="Proteomes" id="UP001642405">
    <property type="component" value="Unassembled WGS sequence"/>
</dbReference>
<evidence type="ECO:0000256" key="1">
    <source>
        <dbReference type="SAM" id="MobiDB-lite"/>
    </source>
</evidence>
<feature type="compositionally biased region" description="Basic and acidic residues" evidence="1">
    <location>
        <begin position="57"/>
        <end position="66"/>
    </location>
</feature>
<evidence type="ECO:0000313" key="3">
    <source>
        <dbReference type="Proteomes" id="UP001642405"/>
    </source>
</evidence>
<reference evidence="2 3" key="1">
    <citation type="submission" date="2024-01" db="EMBL/GenBank/DDBJ databases">
        <authorList>
            <person name="Allen C."/>
            <person name="Tagirdzhanova G."/>
        </authorList>
    </citation>
    <scope>NUCLEOTIDE SEQUENCE [LARGE SCALE GENOMIC DNA]</scope>
</reference>
<gene>
    <name evidence="2" type="ORF">SCUCBS95973_008610</name>
</gene>
<feature type="compositionally biased region" description="Acidic residues" evidence="1">
    <location>
        <begin position="1"/>
        <end position="12"/>
    </location>
</feature>
<keyword evidence="3" id="KW-1185">Reference proteome</keyword>
<feature type="compositionally biased region" description="Basic and acidic residues" evidence="1">
    <location>
        <begin position="13"/>
        <end position="27"/>
    </location>
</feature>
<comment type="caution">
    <text evidence="2">The sequence shown here is derived from an EMBL/GenBank/DDBJ whole genome shotgun (WGS) entry which is preliminary data.</text>
</comment>